<sequence length="172" mass="19868">MYDREKKTSPEKRTVKVVLFFSFLRTCTNNITKPHLKKYRRPLLFFSSAPQVVTSPEKRTTEVVLFFSFAPHTHEQHKKTSPEKILQPLSLLFFRSSSGCRSSSATKFGFSVEDYELVRQTTTPSGRFVRHRNYFLLISFAEVVFSSTAFCKPPSLLEHVFDTACLDLISEK</sequence>
<name>A0A4D6MVF7_VIGUN</name>
<proteinExistence type="predicted"/>
<gene>
    <name evidence="1" type="ORF">DEO72_LG9g473</name>
</gene>
<keyword evidence="2" id="KW-1185">Reference proteome</keyword>
<dbReference type="AlphaFoldDB" id="A0A4D6MVF7"/>
<evidence type="ECO:0000313" key="1">
    <source>
        <dbReference type="EMBL" id="QCE05470.1"/>
    </source>
</evidence>
<accession>A0A4D6MVF7</accession>
<organism evidence="1 2">
    <name type="scientific">Vigna unguiculata</name>
    <name type="common">Cowpea</name>
    <dbReference type="NCBI Taxonomy" id="3917"/>
    <lineage>
        <taxon>Eukaryota</taxon>
        <taxon>Viridiplantae</taxon>
        <taxon>Streptophyta</taxon>
        <taxon>Embryophyta</taxon>
        <taxon>Tracheophyta</taxon>
        <taxon>Spermatophyta</taxon>
        <taxon>Magnoliopsida</taxon>
        <taxon>eudicotyledons</taxon>
        <taxon>Gunneridae</taxon>
        <taxon>Pentapetalae</taxon>
        <taxon>rosids</taxon>
        <taxon>fabids</taxon>
        <taxon>Fabales</taxon>
        <taxon>Fabaceae</taxon>
        <taxon>Papilionoideae</taxon>
        <taxon>50 kb inversion clade</taxon>
        <taxon>NPAAA clade</taxon>
        <taxon>indigoferoid/millettioid clade</taxon>
        <taxon>Phaseoleae</taxon>
        <taxon>Vigna</taxon>
    </lineage>
</organism>
<protein>
    <submittedName>
        <fullName evidence="1">Uncharacterized protein</fullName>
    </submittedName>
</protein>
<dbReference type="EMBL" id="CP039353">
    <property type="protein sequence ID" value="QCE05470.1"/>
    <property type="molecule type" value="Genomic_DNA"/>
</dbReference>
<dbReference type="Proteomes" id="UP000501690">
    <property type="component" value="Linkage Group LG9"/>
</dbReference>
<evidence type="ECO:0000313" key="2">
    <source>
        <dbReference type="Proteomes" id="UP000501690"/>
    </source>
</evidence>
<reference evidence="1 2" key="1">
    <citation type="submission" date="2019-04" db="EMBL/GenBank/DDBJ databases">
        <title>An improved genome assembly and genetic linkage map for asparagus bean, Vigna unguiculata ssp. sesquipedialis.</title>
        <authorList>
            <person name="Xia Q."/>
            <person name="Zhang R."/>
            <person name="Dong Y."/>
        </authorList>
    </citation>
    <scope>NUCLEOTIDE SEQUENCE [LARGE SCALE GENOMIC DNA]</scope>
    <source>
        <tissue evidence="1">Leaf</tissue>
    </source>
</reference>